<dbReference type="GO" id="GO:0009330">
    <property type="term" value="C:DNA topoisomerase type II (double strand cut, ATP-hydrolyzing) complex"/>
    <property type="evidence" value="ECO:0007669"/>
    <property type="project" value="TreeGrafter"/>
</dbReference>
<evidence type="ECO:0000256" key="1">
    <source>
        <dbReference type="ARBA" id="ARBA00000185"/>
    </source>
</evidence>
<dbReference type="FunFam" id="3.30.1360.40:FF:000002">
    <property type="entry name" value="DNA gyrase subunit A"/>
    <property type="match status" value="1"/>
</dbReference>
<comment type="similarity">
    <text evidence="2 8">Belongs to the type II topoisomerase GyrA/ParC subunit family.</text>
</comment>
<comment type="miscellaneous">
    <text evidence="8">Few gyrases are as efficient as E.coli at forming negative supercoils. Not all organisms have 2 type II topoisomerases; in organisms with a single type II topoisomerase this enzyme also has to decatenate newly replicated chromosomes.</text>
</comment>
<evidence type="ECO:0000256" key="9">
    <source>
        <dbReference type="PROSITE-ProRule" id="PRU01384"/>
    </source>
</evidence>
<dbReference type="GO" id="GO:0003677">
    <property type="term" value="F:DNA binding"/>
    <property type="evidence" value="ECO:0007669"/>
    <property type="project" value="UniProtKB-UniRule"/>
</dbReference>
<feature type="short sequence motif" description="GyrA-box" evidence="8">
    <location>
        <begin position="561"/>
        <end position="567"/>
    </location>
</feature>
<protein>
    <recommendedName>
        <fullName evidence="8">DNA gyrase subunit A</fullName>
        <ecNumber evidence="8">5.6.2.2</ecNumber>
    </recommendedName>
</protein>
<evidence type="ECO:0000256" key="7">
    <source>
        <dbReference type="ARBA" id="ARBA00023235"/>
    </source>
</evidence>
<evidence type="ECO:0000313" key="13">
    <source>
        <dbReference type="Proteomes" id="UP001161697"/>
    </source>
</evidence>
<dbReference type="NCBIfam" id="NF004044">
    <property type="entry name" value="PRK05561.1"/>
    <property type="match status" value="1"/>
</dbReference>
<evidence type="ECO:0000256" key="6">
    <source>
        <dbReference type="ARBA" id="ARBA00023125"/>
    </source>
</evidence>
<organism evidence="12 13">
    <name type="scientific">Ectopseudomonas oleovorans</name>
    <name type="common">Pseudomonas oleovorans</name>
    <dbReference type="NCBI Taxonomy" id="301"/>
    <lineage>
        <taxon>Bacteria</taxon>
        <taxon>Pseudomonadati</taxon>
        <taxon>Pseudomonadota</taxon>
        <taxon>Gammaproteobacteria</taxon>
        <taxon>Pseudomonadales</taxon>
        <taxon>Pseudomonadaceae</taxon>
        <taxon>Ectopseudomonas</taxon>
    </lineage>
</organism>
<evidence type="ECO:0000256" key="10">
    <source>
        <dbReference type="SAM" id="MobiDB-lite"/>
    </source>
</evidence>
<dbReference type="GO" id="GO:0006261">
    <property type="term" value="P:DNA-templated DNA replication"/>
    <property type="evidence" value="ECO:0007669"/>
    <property type="project" value="UniProtKB-UniRule"/>
</dbReference>
<evidence type="ECO:0000256" key="3">
    <source>
        <dbReference type="ARBA" id="ARBA00022741"/>
    </source>
</evidence>
<comment type="function">
    <text evidence="8">A type II topoisomerase that negatively supercoils closed circular double-stranded (ds) DNA in an ATP-dependent manner to modulate DNA topology and maintain chromosomes in an underwound state. Negative supercoiling favors strand separation, and DNA replication, transcription, recombination and repair, all of which involve strand separation. Also able to catalyze the interconversion of other topological isomers of dsDNA rings, including catenanes and knotted rings. Type II topoisomerases break and join 2 DNA strands simultaneously in an ATP-dependent manner.</text>
</comment>
<feature type="region of interest" description="Disordered" evidence="10">
    <location>
        <begin position="892"/>
        <end position="922"/>
    </location>
</feature>
<dbReference type="GO" id="GO:0005524">
    <property type="term" value="F:ATP binding"/>
    <property type="evidence" value="ECO:0007669"/>
    <property type="project" value="UniProtKB-UniRule"/>
</dbReference>
<dbReference type="Gene3D" id="3.30.1360.40">
    <property type="match status" value="1"/>
</dbReference>
<dbReference type="PANTHER" id="PTHR43493">
    <property type="entry name" value="DNA GYRASE/TOPOISOMERASE SUBUNIT A"/>
    <property type="match status" value="1"/>
</dbReference>
<dbReference type="HAMAP" id="MF_01897">
    <property type="entry name" value="GyrA"/>
    <property type="match status" value="1"/>
</dbReference>
<reference evidence="12" key="1">
    <citation type="submission" date="2022-09" db="EMBL/GenBank/DDBJ databases">
        <title>Intensive care unit water sources are persistently colonized with multi-drug resistant bacteria and are the site of extensive horizontal gene transfer of antibiotic resistance genes.</title>
        <authorList>
            <person name="Diorio-Toth L."/>
        </authorList>
    </citation>
    <scope>NUCLEOTIDE SEQUENCE</scope>
    <source>
        <strain evidence="12">GD03704</strain>
    </source>
</reference>
<dbReference type="InterPro" id="IPR005743">
    <property type="entry name" value="GyrA"/>
</dbReference>
<dbReference type="SUPFAM" id="SSF101904">
    <property type="entry name" value="GyrA/ParC C-terminal domain-like"/>
    <property type="match status" value="1"/>
</dbReference>
<evidence type="ECO:0000256" key="8">
    <source>
        <dbReference type="HAMAP-Rule" id="MF_01897"/>
    </source>
</evidence>
<evidence type="ECO:0000256" key="2">
    <source>
        <dbReference type="ARBA" id="ARBA00008263"/>
    </source>
</evidence>
<dbReference type="EC" id="5.6.2.2" evidence="8"/>
<comment type="subcellular location">
    <subcellularLocation>
        <location evidence="8">Cytoplasm</location>
    </subcellularLocation>
</comment>
<dbReference type="RefSeq" id="WP_279533463.1">
    <property type="nucleotide sequence ID" value="NZ_CP104579.1"/>
</dbReference>
<evidence type="ECO:0000313" key="12">
    <source>
        <dbReference type="EMBL" id="MDH1341726.1"/>
    </source>
</evidence>
<dbReference type="InterPro" id="IPR013758">
    <property type="entry name" value="Topo_IIA_A/C_ab"/>
</dbReference>
<dbReference type="SUPFAM" id="SSF56719">
    <property type="entry name" value="Type II DNA topoisomerase"/>
    <property type="match status" value="1"/>
</dbReference>
<evidence type="ECO:0000259" key="11">
    <source>
        <dbReference type="PROSITE" id="PS52040"/>
    </source>
</evidence>
<dbReference type="GO" id="GO:0005694">
    <property type="term" value="C:chromosome"/>
    <property type="evidence" value="ECO:0007669"/>
    <property type="project" value="InterPro"/>
</dbReference>
<keyword evidence="5 8" id="KW-0799">Topoisomerase</keyword>
<dbReference type="InterPro" id="IPR013757">
    <property type="entry name" value="Topo_IIA_A_a_sf"/>
</dbReference>
<comment type="catalytic activity">
    <reaction evidence="1 8 9">
        <text>ATP-dependent breakage, passage and rejoining of double-stranded DNA.</text>
        <dbReference type="EC" id="5.6.2.2"/>
    </reaction>
</comment>
<feature type="compositionally biased region" description="Low complexity" evidence="10">
    <location>
        <begin position="905"/>
        <end position="914"/>
    </location>
</feature>
<dbReference type="AlphaFoldDB" id="A0AA42QF83"/>
<keyword evidence="6 8" id="KW-0238">DNA-binding</keyword>
<evidence type="ECO:0000256" key="4">
    <source>
        <dbReference type="ARBA" id="ARBA00022840"/>
    </source>
</evidence>
<comment type="subunit">
    <text evidence="8">Heterotetramer, composed of two GyrA and two GyrB chains. In the heterotetramer, GyrA contains the active site tyrosine that forms a transient covalent intermediate with DNA, while GyrB binds cofactors and catalyzes ATP hydrolysis.</text>
</comment>
<keyword evidence="3 8" id="KW-0547">Nucleotide-binding</keyword>
<accession>A0AA42QF83</accession>
<dbReference type="Gene3D" id="3.90.199.10">
    <property type="entry name" value="Topoisomerase II, domain 5"/>
    <property type="match status" value="1"/>
</dbReference>
<dbReference type="SMART" id="SM00434">
    <property type="entry name" value="TOP4c"/>
    <property type="match status" value="1"/>
</dbReference>
<gene>
    <name evidence="8 12" type="primary">gyrA</name>
    <name evidence="12" type="ORF">N5J11_21635</name>
</gene>
<keyword evidence="8" id="KW-0963">Cytoplasm</keyword>
<dbReference type="NCBIfam" id="NF004043">
    <property type="entry name" value="PRK05560.1"/>
    <property type="match status" value="1"/>
</dbReference>
<keyword evidence="4 8" id="KW-0067">ATP-binding</keyword>
<comment type="caution">
    <text evidence="12">The sequence shown here is derived from an EMBL/GenBank/DDBJ whole genome shotgun (WGS) entry which is preliminary data.</text>
</comment>
<feature type="active site" description="O-(5'-phospho-DNA)-tyrosine intermediate" evidence="8 9">
    <location>
        <position position="122"/>
    </location>
</feature>
<dbReference type="InterPro" id="IPR035516">
    <property type="entry name" value="Gyrase/topoIV_suA_C"/>
</dbReference>
<dbReference type="NCBIfam" id="TIGR01063">
    <property type="entry name" value="gyrA"/>
    <property type="match status" value="1"/>
</dbReference>
<dbReference type="Proteomes" id="UP001161697">
    <property type="component" value="Unassembled WGS sequence"/>
</dbReference>
<feature type="compositionally biased region" description="Acidic residues" evidence="10">
    <location>
        <begin position="892"/>
        <end position="904"/>
    </location>
</feature>
<dbReference type="InterPro" id="IPR006691">
    <property type="entry name" value="GyrA/parC_rep"/>
</dbReference>
<evidence type="ECO:0000256" key="5">
    <source>
        <dbReference type="ARBA" id="ARBA00023029"/>
    </source>
</evidence>
<dbReference type="PROSITE" id="PS52040">
    <property type="entry name" value="TOPO_IIA"/>
    <property type="match status" value="1"/>
</dbReference>
<dbReference type="FunFam" id="3.90.199.10:FF:000001">
    <property type="entry name" value="DNA gyrase subunit A"/>
    <property type="match status" value="1"/>
</dbReference>
<dbReference type="Gene3D" id="1.10.268.10">
    <property type="entry name" value="Topoisomerase, domain 3"/>
    <property type="match status" value="1"/>
</dbReference>
<dbReference type="GO" id="GO:0034335">
    <property type="term" value="F:DNA negative supercoiling activity"/>
    <property type="evidence" value="ECO:0007669"/>
    <property type="project" value="UniProtKB-ARBA"/>
</dbReference>
<dbReference type="Gene3D" id="2.120.10.90">
    <property type="entry name" value="DNA gyrase/topoisomerase IV, subunit A, C-terminal"/>
    <property type="match status" value="1"/>
</dbReference>
<feature type="domain" description="Topo IIA-type catalytic" evidence="11">
    <location>
        <begin position="34"/>
        <end position="534"/>
    </location>
</feature>
<dbReference type="CDD" id="cd00187">
    <property type="entry name" value="TOP4c"/>
    <property type="match status" value="1"/>
</dbReference>
<dbReference type="InterPro" id="IPR050220">
    <property type="entry name" value="Type_II_DNA_Topoisomerases"/>
</dbReference>
<proteinExistence type="inferred from homology"/>
<dbReference type="InterPro" id="IPR013760">
    <property type="entry name" value="Topo_IIA-like_dom_sf"/>
</dbReference>
<dbReference type="InterPro" id="IPR002205">
    <property type="entry name" value="Topo_IIA_dom_A"/>
</dbReference>
<keyword evidence="7 8" id="KW-0413">Isomerase</keyword>
<dbReference type="GO" id="GO:0006265">
    <property type="term" value="P:DNA topological change"/>
    <property type="evidence" value="ECO:0007669"/>
    <property type="project" value="UniProtKB-UniRule"/>
</dbReference>
<sequence length="922" mass="101250">MGELAKEILPVNIEDELKQSYLDYAMSVIVGRALPDARDGLKPVHRRVLYAMSELGNDWNKPYKKSARVVGDVIGKYHPHGDIAVYDTIVRMAQDFSLRYLLVDGQGNFGSVDGDNAAAMRYTEVRMTKLAHELLADLDKETVDWVPNYDGTEQIPAVMPTKVPNLLINGSSGIAVGMATNIPPHNLSEVIDGCLALIDNAELTVDDLMQYIPGPDFPTAGIINGRAGIIEAYRTGRGRIYVRARVEVEDIDKAGGRQQLVVTELPYQLNKARLIEKIAELVKEKKIEGITELRDESDKDGMRVVIELRRGEVPDVVLNNLYAQTQMQSVFGINVVALVDGQPKIMNLKDMLEVFIRHRREVVTRRTVYELRKARERGHILEGQAVALSNIDPVIELIKASPTPAEAKERLIATAWESSAVEAMVERAGADSCRPEGLDPQYGLRDGKYFLSPEQAQAILELRLHRLTGLEHEKLLAEYQEILSLIGELIRILTSPERLMEVIREELEKVKAEFGDARRTEIVASRLDLTIADLITEEERVVTISHGGYAKSQPLAAYEAQRRGGKGKSATGVKDEDYVEHLLVANSHATLLLFSSKGKVYWLRTFEIPEASRAARGRPLVNLLPLDEGERITAMLQIDLEALQQSAGADEDLDDDGVVIEGEATEVVEAEEVEEVEGETPELVAEPTGAFIFMATAFGTVKKTPLVQFSRPRSAGLIALKLEEGDTLIAAAITDGAKEVMLFSDAGKVLRFAESKVRTMGRTARGVRGMRLGKDQQLISMLIPESGAQILTASERGFGKRTSLGKFPRRGRGGQGVIAMVTSERNGKLVGAIQVQDGEEIMLISDQGTLVRTRVDEVSSSGRNTQGVTLIKLAKDETLVGLERVQEPTVVEEDELVEGEEGAEVAESADAPAADAEEGSEE</sequence>
<dbReference type="EMBL" id="JAOCJE010000001">
    <property type="protein sequence ID" value="MDH1341726.1"/>
    <property type="molecule type" value="Genomic_DNA"/>
</dbReference>
<dbReference type="Pfam" id="PF03989">
    <property type="entry name" value="DNA_gyraseA_C"/>
    <property type="match status" value="6"/>
</dbReference>
<dbReference type="Pfam" id="PF00521">
    <property type="entry name" value="DNA_topoisoIV"/>
    <property type="match status" value="1"/>
</dbReference>
<name>A0AA42QF83_ECTOL</name>
<dbReference type="PANTHER" id="PTHR43493:SF5">
    <property type="entry name" value="DNA GYRASE SUBUNIT A, CHLOROPLASTIC_MITOCHONDRIAL"/>
    <property type="match status" value="1"/>
</dbReference>
<dbReference type="GO" id="GO:0005737">
    <property type="term" value="C:cytoplasm"/>
    <property type="evidence" value="ECO:0007669"/>
    <property type="project" value="UniProtKB-SubCell"/>
</dbReference>